<dbReference type="EMBL" id="GBRH01170854">
    <property type="protein sequence ID" value="JAE27042.1"/>
    <property type="molecule type" value="Transcribed_RNA"/>
</dbReference>
<evidence type="ECO:0000313" key="1">
    <source>
        <dbReference type="EMBL" id="JAE27042.1"/>
    </source>
</evidence>
<reference evidence="1" key="2">
    <citation type="journal article" date="2015" name="Data Brief">
        <title>Shoot transcriptome of the giant reed, Arundo donax.</title>
        <authorList>
            <person name="Barrero R.A."/>
            <person name="Guerrero F.D."/>
            <person name="Moolhuijzen P."/>
            <person name="Goolsby J.A."/>
            <person name="Tidwell J."/>
            <person name="Bellgard S.E."/>
            <person name="Bellgard M.I."/>
        </authorList>
    </citation>
    <scope>NUCLEOTIDE SEQUENCE</scope>
    <source>
        <tissue evidence="1">Shoot tissue taken approximately 20 cm above the soil surface</tissue>
    </source>
</reference>
<accession>A0A0A9GRG4</accession>
<reference evidence="1" key="1">
    <citation type="submission" date="2014-09" db="EMBL/GenBank/DDBJ databases">
        <authorList>
            <person name="Magalhaes I.L.F."/>
            <person name="Oliveira U."/>
            <person name="Santos F.R."/>
            <person name="Vidigal T.H.D.A."/>
            <person name="Brescovit A.D."/>
            <person name="Santos A.J."/>
        </authorList>
    </citation>
    <scope>NUCLEOTIDE SEQUENCE</scope>
    <source>
        <tissue evidence="1">Shoot tissue taken approximately 20 cm above the soil surface</tissue>
    </source>
</reference>
<sequence length="247" mass="25824">MVDPARICSDLAVFSPIRRLQAQGGTDPLVEVAGGCEPAGEDASAVAARDCLAAVRSARVGLCPCCGGVSPVNVLLPWRYGGGDGGCRVLRRPGSCEEGDGGACFGEDRRAEAPVLHVRGGALPGAGEAGFVTQGGGPGVPTARFTPLGGFRRQAVRPDTAAGSRWGPLVVRRCGGWPRAAMWRPRVLGGGGTVTWWRLAVRWRGDDRRSKLRPWCGWWRCCVAGAARGLVAAGCGCTELQLRGVHL</sequence>
<protein>
    <submittedName>
        <fullName evidence="1">Uncharacterized protein</fullName>
    </submittedName>
</protein>
<proteinExistence type="predicted"/>
<name>A0A0A9GRG4_ARUDO</name>
<dbReference type="AlphaFoldDB" id="A0A0A9GRG4"/>
<organism evidence="1">
    <name type="scientific">Arundo donax</name>
    <name type="common">Giant reed</name>
    <name type="synonym">Donax arundinaceus</name>
    <dbReference type="NCBI Taxonomy" id="35708"/>
    <lineage>
        <taxon>Eukaryota</taxon>
        <taxon>Viridiplantae</taxon>
        <taxon>Streptophyta</taxon>
        <taxon>Embryophyta</taxon>
        <taxon>Tracheophyta</taxon>
        <taxon>Spermatophyta</taxon>
        <taxon>Magnoliopsida</taxon>
        <taxon>Liliopsida</taxon>
        <taxon>Poales</taxon>
        <taxon>Poaceae</taxon>
        <taxon>PACMAD clade</taxon>
        <taxon>Arundinoideae</taxon>
        <taxon>Arundineae</taxon>
        <taxon>Arundo</taxon>
    </lineage>
</organism>